<comment type="pathway">
    <text evidence="3">Protein modification; protein ubiquitination.</text>
</comment>
<dbReference type="Proteomes" id="UP000708148">
    <property type="component" value="Unassembled WGS sequence"/>
</dbReference>
<organism evidence="19 20">
    <name type="scientific">Ostreobium quekettii</name>
    <dbReference type="NCBI Taxonomy" id="121088"/>
    <lineage>
        <taxon>Eukaryota</taxon>
        <taxon>Viridiplantae</taxon>
        <taxon>Chlorophyta</taxon>
        <taxon>core chlorophytes</taxon>
        <taxon>Ulvophyceae</taxon>
        <taxon>TCBD clade</taxon>
        <taxon>Bryopsidales</taxon>
        <taxon>Ostreobineae</taxon>
        <taxon>Ostreobiaceae</taxon>
        <taxon>Ostreobium</taxon>
    </lineage>
</organism>
<evidence type="ECO:0000256" key="16">
    <source>
        <dbReference type="SAM" id="Phobius"/>
    </source>
</evidence>
<sequence length="566" mass="62708">MGVARLSVLAVMAACWALGRAVNDGAEETTGKLVPDGQPSNITGSYKGSWNAIFGSSELNKNSKFLNGKEGDAILELKIGPSGKTSGNFGVWGVQGDVLLRDGTHVTDSDVRFKVEGAYVRDSGRLHAVLQPAHLLSMKFTEEEVRDGGPDYREALLRAARRWSMKPTPLVAYGTPIDDQIGLSKACSFMLDLNVSIGKAEGGTGKEMGSDEDGTRSKSDKPSLQLQGSISSKNCNVSLSVTAATVHMEAYFAKALHYTLATTVVTFLQILLLIKQIEATSTPSTAMRVSLLTVSHQTTMDAYLCLLHLTAGIVLDPLFNTFAMVSFFEFILFAIFEMRYMLLVWRAQRGNSLDPFDMRRELSMLYTRFYGALLLGVLLAYKLQQFMNVLVFGLYSFWIPQIVHCIRKGIRQPLTPLYVVGTSLTRALLPMYIYGCPKNLLHITASPPMCIAIGTYMGLQVCTLLLQYYYGPTCFIPRRFLPDKHDYFRALTSEELQALATSPRQVAEEGGEGLMECVICMSALDVRRPRSRMVAPCGHFFHSQCLQRWMDVKMECPTCRQPLPPL</sequence>
<gene>
    <name evidence="19" type="ORF">OSTQU699_LOCUS4581</name>
</gene>
<keyword evidence="11" id="KW-0862">Zinc</keyword>
<evidence type="ECO:0000256" key="4">
    <source>
        <dbReference type="ARBA" id="ARBA00012483"/>
    </source>
</evidence>
<protein>
    <recommendedName>
        <fullName evidence="4">RING-type E3 ubiquitin transferase</fullName>
        <ecNumber evidence="4">2.3.2.27</ecNumber>
    </recommendedName>
</protein>
<keyword evidence="8 17" id="KW-0732">Signal</keyword>
<evidence type="ECO:0000256" key="8">
    <source>
        <dbReference type="ARBA" id="ARBA00022729"/>
    </source>
</evidence>
<evidence type="ECO:0000256" key="5">
    <source>
        <dbReference type="ARBA" id="ARBA00022679"/>
    </source>
</evidence>
<dbReference type="GO" id="GO:0012505">
    <property type="term" value="C:endomembrane system"/>
    <property type="evidence" value="ECO:0007669"/>
    <property type="project" value="UniProtKB-SubCell"/>
</dbReference>
<evidence type="ECO:0000256" key="13">
    <source>
        <dbReference type="ARBA" id="ARBA00023136"/>
    </source>
</evidence>
<dbReference type="PROSITE" id="PS50089">
    <property type="entry name" value="ZF_RING_2"/>
    <property type="match status" value="1"/>
</dbReference>
<dbReference type="GO" id="GO:0061630">
    <property type="term" value="F:ubiquitin protein ligase activity"/>
    <property type="evidence" value="ECO:0007669"/>
    <property type="project" value="UniProtKB-EC"/>
</dbReference>
<evidence type="ECO:0000313" key="19">
    <source>
        <dbReference type="EMBL" id="CAD7699222.1"/>
    </source>
</evidence>
<proteinExistence type="predicted"/>
<evidence type="ECO:0000256" key="15">
    <source>
        <dbReference type="SAM" id="MobiDB-lite"/>
    </source>
</evidence>
<feature type="chain" id="PRO_5035832538" description="RING-type E3 ubiquitin transferase" evidence="17">
    <location>
        <begin position="22"/>
        <end position="566"/>
    </location>
</feature>
<evidence type="ECO:0000256" key="6">
    <source>
        <dbReference type="ARBA" id="ARBA00022692"/>
    </source>
</evidence>
<evidence type="ECO:0000313" key="20">
    <source>
        <dbReference type="Proteomes" id="UP000708148"/>
    </source>
</evidence>
<dbReference type="GO" id="GO:0043161">
    <property type="term" value="P:proteasome-mediated ubiquitin-dependent protein catabolic process"/>
    <property type="evidence" value="ECO:0007669"/>
    <property type="project" value="TreeGrafter"/>
</dbReference>
<feature type="transmembrane region" description="Helical" evidence="16">
    <location>
        <begin position="363"/>
        <end position="380"/>
    </location>
</feature>
<evidence type="ECO:0000259" key="18">
    <source>
        <dbReference type="PROSITE" id="PS50089"/>
    </source>
</evidence>
<feature type="region of interest" description="Disordered" evidence="15">
    <location>
        <begin position="202"/>
        <end position="227"/>
    </location>
</feature>
<dbReference type="EC" id="2.3.2.27" evidence="4"/>
<evidence type="ECO:0000256" key="3">
    <source>
        <dbReference type="ARBA" id="ARBA00004906"/>
    </source>
</evidence>
<dbReference type="InterPro" id="IPR050731">
    <property type="entry name" value="HRD1_E3_ubiq-ligases"/>
</dbReference>
<dbReference type="InterPro" id="IPR011016">
    <property type="entry name" value="Znf_RING-CH"/>
</dbReference>
<dbReference type="InterPro" id="IPR001841">
    <property type="entry name" value="Znf_RING"/>
</dbReference>
<dbReference type="Gene3D" id="3.30.40.10">
    <property type="entry name" value="Zinc/RING finger domain, C3HC4 (zinc finger)"/>
    <property type="match status" value="1"/>
</dbReference>
<dbReference type="PANTHER" id="PTHR22763:SF162">
    <property type="entry name" value="TRANSMEMBRANE E3 UBIQUITIN-PROTEIN LIGASE 1"/>
    <property type="match status" value="1"/>
</dbReference>
<dbReference type="SMART" id="SM00744">
    <property type="entry name" value="RINGv"/>
    <property type="match status" value="1"/>
</dbReference>
<feature type="signal peptide" evidence="17">
    <location>
        <begin position="1"/>
        <end position="21"/>
    </location>
</feature>
<evidence type="ECO:0000256" key="2">
    <source>
        <dbReference type="ARBA" id="ARBA00004127"/>
    </source>
</evidence>
<comment type="subcellular location">
    <subcellularLocation>
        <location evidence="2">Endomembrane system</location>
        <topology evidence="2">Multi-pass membrane protein</topology>
    </subcellularLocation>
</comment>
<dbReference type="Pfam" id="PF13639">
    <property type="entry name" value="zf-RING_2"/>
    <property type="match status" value="1"/>
</dbReference>
<keyword evidence="6 16" id="KW-0812">Transmembrane</keyword>
<evidence type="ECO:0000256" key="7">
    <source>
        <dbReference type="ARBA" id="ARBA00022723"/>
    </source>
</evidence>
<keyword evidence="12 16" id="KW-1133">Transmembrane helix</keyword>
<evidence type="ECO:0000256" key="14">
    <source>
        <dbReference type="PROSITE-ProRule" id="PRU00175"/>
    </source>
</evidence>
<dbReference type="SMART" id="SM00184">
    <property type="entry name" value="RING"/>
    <property type="match status" value="1"/>
</dbReference>
<keyword evidence="5" id="KW-0808">Transferase</keyword>
<keyword evidence="10" id="KW-0833">Ubl conjugation pathway</keyword>
<evidence type="ECO:0000256" key="9">
    <source>
        <dbReference type="ARBA" id="ARBA00022771"/>
    </source>
</evidence>
<dbReference type="AlphaFoldDB" id="A0A8S1J6R8"/>
<dbReference type="InterPro" id="IPR013083">
    <property type="entry name" value="Znf_RING/FYVE/PHD"/>
</dbReference>
<keyword evidence="7" id="KW-0479">Metal-binding</keyword>
<feature type="transmembrane region" description="Helical" evidence="16">
    <location>
        <begin position="446"/>
        <end position="470"/>
    </location>
</feature>
<evidence type="ECO:0000256" key="11">
    <source>
        <dbReference type="ARBA" id="ARBA00022833"/>
    </source>
</evidence>
<feature type="transmembrane region" description="Helical" evidence="16">
    <location>
        <begin position="386"/>
        <end position="403"/>
    </location>
</feature>
<evidence type="ECO:0000256" key="12">
    <source>
        <dbReference type="ARBA" id="ARBA00022989"/>
    </source>
</evidence>
<evidence type="ECO:0000256" key="10">
    <source>
        <dbReference type="ARBA" id="ARBA00022786"/>
    </source>
</evidence>
<evidence type="ECO:0000256" key="1">
    <source>
        <dbReference type="ARBA" id="ARBA00000900"/>
    </source>
</evidence>
<name>A0A8S1J6R8_9CHLO</name>
<feature type="domain" description="RING-type" evidence="18">
    <location>
        <begin position="517"/>
        <end position="560"/>
    </location>
</feature>
<keyword evidence="9 14" id="KW-0863">Zinc-finger</keyword>
<dbReference type="EMBL" id="CAJHUC010000973">
    <property type="protein sequence ID" value="CAD7699222.1"/>
    <property type="molecule type" value="Genomic_DNA"/>
</dbReference>
<dbReference type="InterPro" id="IPR021319">
    <property type="entry name" value="DUF2921"/>
</dbReference>
<dbReference type="OrthoDB" id="9984778at2759"/>
<dbReference type="PANTHER" id="PTHR22763">
    <property type="entry name" value="RING ZINC FINGER PROTEIN"/>
    <property type="match status" value="1"/>
</dbReference>
<dbReference type="Pfam" id="PF11145">
    <property type="entry name" value="DUF2921"/>
    <property type="match status" value="1"/>
</dbReference>
<feature type="transmembrane region" description="Helical" evidence="16">
    <location>
        <begin position="415"/>
        <end position="434"/>
    </location>
</feature>
<comment type="catalytic activity">
    <reaction evidence="1">
        <text>S-ubiquitinyl-[E2 ubiquitin-conjugating enzyme]-L-cysteine + [acceptor protein]-L-lysine = [E2 ubiquitin-conjugating enzyme]-L-cysteine + N(6)-ubiquitinyl-[acceptor protein]-L-lysine.</text>
        <dbReference type="EC" id="2.3.2.27"/>
    </reaction>
</comment>
<reference evidence="19" key="1">
    <citation type="submission" date="2020-12" db="EMBL/GenBank/DDBJ databases">
        <authorList>
            <person name="Iha C."/>
        </authorList>
    </citation>
    <scope>NUCLEOTIDE SEQUENCE</scope>
</reference>
<keyword evidence="20" id="KW-1185">Reference proteome</keyword>
<dbReference type="GO" id="GO:0008270">
    <property type="term" value="F:zinc ion binding"/>
    <property type="evidence" value="ECO:0007669"/>
    <property type="project" value="UniProtKB-KW"/>
</dbReference>
<evidence type="ECO:0000256" key="17">
    <source>
        <dbReference type="SAM" id="SignalP"/>
    </source>
</evidence>
<comment type="caution">
    <text evidence="19">The sequence shown here is derived from an EMBL/GenBank/DDBJ whole genome shotgun (WGS) entry which is preliminary data.</text>
</comment>
<feature type="transmembrane region" description="Helical" evidence="16">
    <location>
        <begin position="321"/>
        <end position="342"/>
    </location>
</feature>
<keyword evidence="13 16" id="KW-0472">Membrane</keyword>
<accession>A0A8S1J6R8</accession>
<dbReference type="SUPFAM" id="SSF57850">
    <property type="entry name" value="RING/U-box"/>
    <property type="match status" value="1"/>
</dbReference>